<organism evidence="2 3">
    <name type="scientific">Penicillium brevicompactum</name>
    <dbReference type="NCBI Taxonomy" id="5074"/>
    <lineage>
        <taxon>Eukaryota</taxon>
        <taxon>Fungi</taxon>
        <taxon>Dikarya</taxon>
        <taxon>Ascomycota</taxon>
        <taxon>Pezizomycotina</taxon>
        <taxon>Eurotiomycetes</taxon>
        <taxon>Eurotiomycetidae</taxon>
        <taxon>Eurotiales</taxon>
        <taxon>Aspergillaceae</taxon>
        <taxon>Penicillium</taxon>
    </lineage>
</organism>
<comment type="caution">
    <text evidence="2">The sequence shown here is derived from an EMBL/GenBank/DDBJ whole genome shotgun (WGS) entry which is preliminary data.</text>
</comment>
<feature type="compositionally biased region" description="Basic and acidic residues" evidence="1">
    <location>
        <begin position="240"/>
        <end position="258"/>
    </location>
</feature>
<accession>A0A9W9QTD1</accession>
<reference evidence="2" key="2">
    <citation type="journal article" date="2023" name="IMA Fungus">
        <title>Comparative genomic study of the Penicillium genus elucidates a diverse pangenome and 15 lateral gene transfer events.</title>
        <authorList>
            <person name="Petersen C."/>
            <person name="Sorensen T."/>
            <person name="Nielsen M.R."/>
            <person name="Sondergaard T.E."/>
            <person name="Sorensen J.L."/>
            <person name="Fitzpatrick D.A."/>
            <person name="Frisvad J.C."/>
            <person name="Nielsen K.L."/>
        </authorList>
    </citation>
    <scope>NUCLEOTIDE SEQUENCE</scope>
    <source>
        <strain evidence="2">IBT 35673</strain>
    </source>
</reference>
<dbReference type="EMBL" id="JAPZBQ010000002">
    <property type="protein sequence ID" value="KAJ5345212.1"/>
    <property type="molecule type" value="Genomic_DNA"/>
</dbReference>
<protein>
    <submittedName>
        <fullName evidence="2">Uncharacterized protein</fullName>
    </submittedName>
</protein>
<reference evidence="2" key="1">
    <citation type="submission" date="2022-12" db="EMBL/GenBank/DDBJ databases">
        <authorList>
            <person name="Petersen C."/>
        </authorList>
    </citation>
    <scope>NUCLEOTIDE SEQUENCE</scope>
    <source>
        <strain evidence="2">IBT 35673</strain>
    </source>
</reference>
<evidence type="ECO:0000313" key="3">
    <source>
        <dbReference type="Proteomes" id="UP001147695"/>
    </source>
</evidence>
<feature type="compositionally biased region" description="Acidic residues" evidence="1">
    <location>
        <begin position="268"/>
        <end position="277"/>
    </location>
</feature>
<dbReference type="AlphaFoldDB" id="A0A9W9QTD1"/>
<feature type="region of interest" description="Disordered" evidence="1">
    <location>
        <begin position="201"/>
        <end position="308"/>
    </location>
</feature>
<name>A0A9W9QTD1_PENBR</name>
<evidence type="ECO:0000256" key="1">
    <source>
        <dbReference type="SAM" id="MobiDB-lite"/>
    </source>
</evidence>
<sequence length="404" mass="45812">MSDSPDLLVPDTKPTPRLRPFSDILADDCKNLEVIEEYARRVKRDGPLQPKSRVSLHGYLVNPQEEEVLQTRFSTLCPRLLEPHRTRSPITWSHVMLESLKPSDFIPKENGFYECQVQGALIQMTRQDMDEVLSELGICRRVITEPYSIAAERETREKVAGHMIEQMNILVKRYKVCQSIFRIVNGSSKSNTIRAEVLPTPATSATDARQISPDAAQESRSVTSACLSPKRPASLVPAEVLDKRPRRSEHEMDVRPDNHSASQRESVSDTESDDSSSDNESTGGDIPYNSEKQSDTVNSGSPNADVRQMEEPVAIEFVAERRVSHHTWPARRGCSYSTRENREAQKFLINHVQLGYTTSQIEAAYKRHFNATRSVRILLKRFCLGHLRSLLSENELREKAEVQD</sequence>
<dbReference type="Proteomes" id="UP001147695">
    <property type="component" value="Unassembled WGS sequence"/>
</dbReference>
<gene>
    <name evidence="2" type="ORF">N7452_003216</name>
</gene>
<evidence type="ECO:0000313" key="2">
    <source>
        <dbReference type="EMBL" id="KAJ5345212.1"/>
    </source>
</evidence>
<proteinExistence type="predicted"/>